<sequence length="413" mass="46423">MTAALRRENAELFRDPLGYARAVEALCADQYNPPSPRDPELAYRLCRAVYGRFITQSGFTSFDSLIEFVEREWLQAPEVFNNLDPLLRDEIQVALFGMRMIRTPSHPSIDELAQRCERIAHTHGYTPVRMAAGAYLVAHFAWRGAMDRCVEVLDGLAPTRELTTDPVVRMMGFALEAFALRMLGEGQRLRLRVAEALASATSVEGAAWDSFLRLQQVMGQLNQRDLAGAAAGLDRLLDDLDESRTLEAGLILYARSWYAAQRGAKAEALAAMRRAHPLLVSSGSWFHQRLSHLVLTQRWLAVGRLLPAYFHLLRLRSSGLGHYSAYAIFLRRLTQACFWQQAGIRRLALRPLREALRLGRRNQFLYLPALPDTLLAALLELAENAGIESDYVQILRHQRPPAGPGPIPDQLAL</sequence>
<organism evidence="1 2">
    <name type="scientific">Isoalcanivorax beigongshangi</name>
    <dbReference type="NCBI Taxonomy" id="3238810"/>
    <lineage>
        <taxon>Bacteria</taxon>
        <taxon>Pseudomonadati</taxon>
        <taxon>Pseudomonadota</taxon>
        <taxon>Gammaproteobacteria</taxon>
        <taxon>Oceanospirillales</taxon>
        <taxon>Alcanivoracaceae</taxon>
        <taxon>Isoalcanivorax</taxon>
    </lineage>
</organism>
<evidence type="ECO:0000313" key="2">
    <source>
        <dbReference type="Proteomes" id="UP001562065"/>
    </source>
</evidence>
<proteinExistence type="predicted"/>
<protein>
    <submittedName>
        <fullName evidence="1">Uncharacterized protein</fullName>
    </submittedName>
</protein>
<dbReference type="RefSeq" id="WP_369455499.1">
    <property type="nucleotide sequence ID" value="NZ_JBGCUO010000001.1"/>
</dbReference>
<accession>A0ABV4AK82</accession>
<comment type="caution">
    <text evidence="1">The sequence shown here is derived from an EMBL/GenBank/DDBJ whole genome shotgun (WGS) entry which is preliminary data.</text>
</comment>
<dbReference type="EMBL" id="JBGCUO010000001">
    <property type="protein sequence ID" value="MEY1662263.1"/>
    <property type="molecule type" value="Genomic_DNA"/>
</dbReference>
<keyword evidence="2" id="KW-1185">Reference proteome</keyword>
<reference evidence="1 2" key="1">
    <citation type="submission" date="2024-07" db="EMBL/GenBank/DDBJ databases">
        <authorList>
            <person name="Ren Q."/>
        </authorList>
    </citation>
    <scope>NUCLEOTIDE SEQUENCE [LARGE SCALE GENOMIC DNA]</scope>
    <source>
        <strain evidence="1 2">REN37</strain>
    </source>
</reference>
<name>A0ABV4AK82_9GAMM</name>
<evidence type="ECO:0000313" key="1">
    <source>
        <dbReference type="EMBL" id="MEY1662263.1"/>
    </source>
</evidence>
<gene>
    <name evidence="1" type="ORF">AB5I84_08900</name>
</gene>
<dbReference type="Proteomes" id="UP001562065">
    <property type="component" value="Unassembled WGS sequence"/>
</dbReference>